<keyword evidence="3" id="KW-1185">Reference proteome</keyword>
<dbReference type="Proteomes" id="UP001216674">
    <property type="component" value="Unassembled WGS sequence"/>
</dbReference>
<reference evidence="2 3" key="1">
    <citation type="submission" date="2023-03" db="EMBL/GenBank/DDBJ databases">
        <title>Draft assemblies of triclosan tolerant bacteria isolated from returned activated sludge.</title>
        <authorList>
            <person name="Van Hamelsveld S."/>
        </authorList>
    </citation>
    <scope>NUCLEOTIDE SEQUENCE [LARGE SCALE GENOMIC DNA]</scope>
    <source>
        <strain evidence="2 3">GW210010_S58</strain>
    </source>
</reference>
<accession>A0ABT6B5I6</accession>
<gene>
    <name evidence="2" type="ORF">P3W85_43425</name>
</gene>
<comment type="caution">
    <text evidence="2">The sequence shown here is derived from an EMBL/GenBank/DDBJ whole genome shotgun (WGS) entry which is preliminary data.</text>
</comment>
<organism evidence="2 3">
    <name type="scientific">Cupriavidus basilensis</name>
    <dbReference type="NCBI Taxonomy" id="68895"/>
    <lineage>
        <taxon>Bacteria</taxon>
        <taxon>Pseudomonadati</taxon>
        <taxon>Pseudomonadota</taxon>
        <taxon>Betaproteobacteria</taxon>
        <taxon>Burkholderiales</taxon>
        <taxon>Burkholderiaceae</taxon>
        <taxon>Cupriavidus</taxon>
    </lineage>
</organism>
<feature type="signal peptide" evidence="1">
    <location>
        <begin position="1"/>
        <end position="22"/>
    </location>
</feature>
<sequence length="505" mass="54440">MKSSIIRLTACAAVMLAAAATAAPVSPTALNGKSALFVVGEAKKGQPNDDGLIKEYLESRGVNVTLASAKDSAAAAQGKDLVIISSTVDARVLGDRYRTVPVPVVTWNAYSFGEMDMTGKALHKDFSVVREKVFHNANHAAYYAYSVSGTKPINQAAGLPQGIFAPLTFSAGETDPSWGKPTLAADISVYFEGDPDKAAVFSYEKGSLMAHETPAPARRVGLFLGDNSFSVLTDATGPAAQDPKSRDWFAGRKVFDAALRWAVSPPDAPAPKQDVAQFESRLASFAKGKKVLYVRRFDMPWPANEASDQAHLAWLRGLGFEVTAVDQMEPDSHAKGKDLVIVSASTNKYKIGNKYSDISAPLVVQEAKAVDSFHMVGRRRNTDYGVNDHKESLYPPENYVQLLRPAHPLSAGFPAGNFKLYKTPGVLAWSRVPPGAEVIASIPNQPEHGTFFGYEKGASMANDHIAPARRLLFPMDATRFPDLTDEGRMLYGSALMWVLSAAQGK</sequence>
<evidence type="ECO:0000313" key="3">
    <source>
        <dbReference type="Proteomes" id="UP001216674"/>
    </source>
</evidence>
<evidence type="ECO:0000313" key="2">
    <source>
        <dbReference type="EMBL" id="MDF3839742.1"/>
    </source>
</evidence>
<name>A0ABT6B5I6_9BURK</name>
<feature type="chain" id="PRO_5045368851" evidence="1">
    <location>
        <begin position="23"/>
        <end position="505"/>
    </location>
</feature>
<keyword evidence="1" id="KW-0732">Signal</keyword>
<protein>
    <submittedName>
        <fullName evidence="2">Uncharacterized protein</fullName>
    </submittedName>
</protein>
<evidence type="ECO:0000256" key="1">
    <source>
        <dbReference type="SAM" id="SignalP"/>
    </source>
</evidence>
<dbReference type="RefSeq" id="WP_276269362.1">
    <property type="nucleotide sequence ID" value="NZ_JARJLM010000702.1"/>
</dbReference>
<dbReference type="EMBL" id="JARJLM010000702">
    <property type="protein sequence ID" value="MDF3839742.1"/>
    <property type="molecule type" value="Genomic_DNA"/>
</dbReference>
<proteinExistence type="predicted"/>